<feature type="transmembrane region" description="Helical" evidence="5">
    <location>
        <begin position="255"/>
        <end position="276"/>
    </location>
</feature>
<feature type="transmembrane region" description="Helical" evidence="5">
    <location>
        <begin position="34"/>
        <end position="53"/>
    </location>
</feature>
<feature type="domain" description="STAS" evidence="6">
    <location>
        <begin position="449"/>
        <end position="551"/>
    </location>
</feature>
<comment type="caution">
    <text evidence="7">The sequence shown here is derived from an EMBL/GenBank/DDBJ whole genome shotgun (WGS) entry which is preliminary data.</text>
</comment>
<feature type="transmembrane region" description="Helical" evidence="5">
    <location>
        <begin position="297"/>
        <end position="319"/>
    </location>
</feature>
<dbReference type="PROSITE" id="PS50801">
    <property type="entry name" value="STAS"/>
    <property type="match status" value="1"/>
</dbReference>
<evidence type="ECO:0000256" key="1">
    <source>
        <dbReference type="ARBA" id="ARBA00004141"/>
    </source>
</evidence>
<evidence type="ECO:0000313" key="7">
    <source>
        <dbReference type="EMBL" id="GGJ52549.1"/>
    </source>
</evidence>
<evidence type="ECO:0000256" key="2">
    <source>
        <dbReference type="ARBA" id="ARBA00022692"/>
    </source>
</evidence>
<feature type="transmembrane region" description="Helical" evidence="5">
    <location>
        <begin position="389"/>
        <end position="416"/>
    </location>
</feature>
<evidence type="ECO:0000256" key="4">
    <source>
        <dbReference type="ARBA" id="ARBA00023136"/>
    </source>
</evidence>
<dbReference type="Pfam" id="PF01740">
    <property type="entry name" value="STAS"/>
    <property type="match status" value="1"/>
</dbReference>
<dbReference type="EMBL" id="BMOD01000025">
    <property type="protein sequence ID" value="GGJ52549.1"/>
    <property type="molecule type" value="Genomic_DNA"/>
</dbReference>
<sequence length="562" mass="60797">MNTTKRAFQHPLNPLPAWKKEFQHYTPTHLQQDLLAGLTVAVVALPLALAFGVTSGAGAAAGLFTAIIAGLLASLFGGSRYQITGPTGAMTVVLIPVIAQYGLEKVFVVGLLAGAMVTLMGILKLGRVVHLIPWPVITGFTNGIAIIIFLQQLPNFLGLPPSHSESNILLTSTHLIQAYLQHPNFLPPLTALVTMAIMLFWPRITKKIPGSIIALVLVTSTSVLQHHTLPRIGEIPHGLPTPHLPSLPFQDLGTLFSAALAIAVLSALESLLSAVVADGMTLKDRHDPDRELIGQGIANLVTPIFGGIPSTGAIARTAVGVKSGAHTRLTGIFHALFLLLIVLLLGHYAASIPLAVLAGILMVTAYRMLEFEAIKTLLKSTRSDLSTMLITTLVTVMFDLILAIEVGLLIAGVLFIQRMIQSHTFESIDLTENTPLDLEHDPHLLKRRVLAYRVEGPLFFGVAGRFLENLTSLSSIDVVILRMRRVKTLDASAAHALEAILHELHGRGITLMFSGLQNQPRILLVNMGLYDVLTRHGHHDFTSTDQAITHAWTHVKRNQEAQ</sequence>
<dbReference type="InterPro" id="IPR011547">
    <property type="entry name" value="SLC26A/SulP_dom"/>
</dbReference>
<feature type="transmembrane region" description="Helical" evidence="5">
    <location>
        <begin position="132"/>
        <end position="153"/>
    </location>
</feature>
<dbReference type="CDD" id="cd07042">
    <property type="entry name" value="STAS_SulP_like_sulfate_transporter"/>
    <property type="match status" value="1"/>
</dbReference>
<keyword evidence="4 5" id="KW-0472">Membrane</keyword>
<proteinExistence type="predicted"/>
<dbReference type="InterPro" id="IPR002645">
    <property type="entry name" value="STAS_dom"/>
</dbReference>
<dbReference type="InterPro" id="IPR036513">
    <property type="entry name" value="STAS_dom_sf"/>
</dbReference>
<feature type="transmembrane region" description="Helical" evidence="5">
    <location>
        <begin position="83"/>
        <end position="101"/>
    </location>
</feature>
<dbReference type="Proteomes" id="UP000632222">
    <property type="component" value="Unassembled WGS sequence"/>
</dbReference>
<keyword evidence="3 5" id="KW-1133">Transmembrane helix</keyword>
<dbReference type="SUPFAM" id="SSF52091">
    <property type="entry name" value="SpoIIaa-like"/>
    <property type="match status" value="1"/>
</dbReference>
<evidence type="ECO:0000259" key="6">
    <source>
        <dbReference type="PROSITE" id="PS50801"/>
    </source>
</evidence>
<protein>
    <submittedName>
        <fullName evidence="7">MFS transporter</fullName>
    </submittedName>
</protein>
<gene>
    <name evidence="7" type="ORF">GCM10008938_43170</name>
</gene>
<dbReference type="InterPro" id="IPR001902">
    <property type="entry name" value="SLC26A/SulP_fam"/>
</dbReference>
<organism evidence="7 8">
    <name type="scientific">Deinococcus roseus</name>
    <dbReference type="NCBI Taxonomy" id="392414"/>
    <lineage>
        <taxon>Bacteria</taxon>
        <taxon>Thermotogati</taxon>
        <taxon>Deinococcota</taxon>
        <taxon>Deinococci</taxon>
        <taxon>Deinococcales</taxon>
        <taxon>Deinococcaceae</taxon>
        <taxon>Deinococcus</taxon>
    </lineage>
</organism>
<reference evidence="8" key="1">
    <citation type="journal article" date="2019" name="Int. J. Syst. Evol. Microbiol.">
        <title>The Global Catalogue of Microorganisms (GCM) 10K type strain sequencing project: providing services to taxonomists for standard genome sequencing and annotation.</title>
        <authorList>
            <consortium name="The Broad Institute Genomics Platform"/>
            <consortium name="The Broad Institute Genome Sequencing Center for Infectious Disease"/>
            <person name="Wu L."/>
            <person name="Ma J."/>
        </authorList>
    </citation>
    <scope>NUCLEOTIDE SEQUENCE [LARGE SCALE GENOMIC DNA]</scope>
    <source>
        <strain evidence="8">JCM 14370</strain>
    </source>
</reference>
<name>A0ABQ2DC92_9DEIO</name>
<evidence type="ECO:0000313" key="8">
    <source>
        <dbReference type="Proteomes" id="UP000632222"/>
    </source>
</evidence>
<accession>A0ABQ2DC92</accession>
<dbReference type="RefSeq" id="WP_189006813.1">
    <property type="nucleotide sequence ID" value="NZ_BMOD01000025.1"/>
</dbReference>
<dbReference type="Gene3D" id="3.30.750.24">
    <property type="entry name" value="STAS domain"/>
    <property type="match status" value="1"/>
</dbReference>
<keyword evidence="2 5" id="KW-0812">Transmembrane</keyword>
<evidence type="ECO:0000256" key="5">
    <source>
        <dbReference type="SAM" id="Phobius"/>
    </source>
</evidence>
<feature type="transmembrane region" description="Helical" evidence="5">
    <location>
        <begin position="59"/>
        <end position="76"/>
    </location>
</feature>
<keyword evidence="8" id="KW-1185">Reference proteome</keyword>
<comment type="subcellular location">
    <subcellularLocation>
        <location evidence="1">Membrane</location>
        <topology evidence="1">Multi-pass membrane protein</topology>
    </subcellularLocation>
</comment>
<dbReference type="PANTHER" id="PTHR11814">
    <property type="entry name" value="SULFATE TRANSPORTER"/>
    <property type="match status" value="1"/>
</dbReference>
<feature type="transmembrane region" description="Helical" evidence="5">
    <location>
        <begin position="185"/>
        <end position="201"/>
    </location>
</feature>
<evidence type="ECO:0000256" key="3">
    <source>
        <dbReference type="ARBA" id="ARBA00022989"/>
    </source>
</evidence>
<feature type="transmembrane region" description="Helical" evidence="5">
    <location>
        <begin position="107"/>
        <end position="125"/>
    </location>
</feature>
<dbReference type="Pfam" id="PF00916">
    <property type="entry name" value="Sulfate_transp"/>
    <property type="match status" value="1"/>
</dbReference>